<evidence type="ECO:0000259" key="10">
    <source>
        <dbReference type="Pfam" id="PF00924"/>
    </source>
</evidence>
<evidence type="ECO:0000256" key="4">
    <source>
        <dbReference type="ARBA" id="ARBA00022692"/>
    </source>
</evidence>
<dbReference type="EMBL" id="NVQC01000021">
    <property type="protein sequence ID" value="PTL35939.1"/>
    <property type="molecule type" value="Genomic_DNA"/>
</dbReference>
<feature type="domain" description="Mechanosensitive ion channel MscS C-terminal" evidence="11">
    <location>
        <begin position="440"/>
        <end position="521"/>
    </location>
</feature>
<dbReference type="InterPro" id="IPR045275">
    <property type="entry name" value="MscS_archaea/bacteria_type"/>
</dbReference>
<proteinExistence type="inferred from homology"/>
<dbReference type="Pfam" id="PF00924">
    <property type="entry name" value="MS_channel_2nd"/>
    <property type="match status" value="1"/>
</dbReference>
<feature type="transmembrane region" description="Helical" evidence="8">
    <location>
        <begin position="223"/>
        <end position="244"/>
    </location>
</feature>
<dbReference type="RefSeq" id="WP_107562182.1">
    <property type="nucleotide sequence ID" value="NZ_NVQC01000021.1"/>
</dbReference>
<dbReference type="PANTHER" id="PTHR30221:SF18">
    <property type="entry name" value="SLL0590 PROTEIN"/>
    <property type="match status" value="1"/>
</dbReference>
<feature type="transmembrane region" description="Helical" evidence="8">
    <location>
        <begin position="320"/>
        <end position="337"/>
    </location>
</feature>
<reference evidence="13" key="2">
    <citation type="journal article" date="2018" name="Environ. Microbiol.">
        <title>Bloom of a denitrifying methanotroph, 'Candidatus Methylomirabilis limnetica', in a deep stratified lake.</title>
        <authorList>
            <person name="Graf J.S."/>
            <person name="Mayr M.J."/>
            <person name="Marchant H.K."/>
            <person name="Tienken D."/>
            <person name="Hach P.F."/>
            <person name="Brand A."/>
            <person name="Schubert C.J."/>
            <person name="Kuypers M.M."/>
            <person name="Milucka J."/>
        </authorList>
    </citation>
    <scope>NUCLEOTIDE SEQUENCE [LARGE SCALE GENOMIC DNA]</scope>
    <source>
        <strain evidence="13">Zug</strain>
    </source>
</reference>
<dbReference type="InterPro" id="IPR049278">
    <property type="entry name" value="MS_channel_C"/>
</dbReference>
<comment type="caution">
    <text evidence="12">The sequence shown here is derived from an EMBL/GenBank/DDBJ whole genome shotgun (WGS) entry which is preliminary data.</text>
</comment>
<evidence type="ECO:0000256" key="9">
    <source>
        <dbReference type="SAM" id="SignalP"/>
    </source>
</evidence>
<feature type="transmembrane region" description="Helical" evidence="8">
    <location>
        <begin position="264"/>
        <end position="289"/>
    </location>
</feature>
<dbReference type="Proteomes" id="UP000241436">
    <property type="component" value="Unassembled WGS sequence"/>
</dbReference>
<comment type="similarity">
    <text evidence="2">Belongs to the MscS (TC 1.A.23) family.</text>
</comment>
<dbReference type="Gene3D" id="3.30.70.100">
    <property type="match status" value="1"/>
</dbReference>
<feature type="transmembrane region" description="Helical" evidence="8">
    <location>
        <begin position="156"/>
        <end position="177"/>
    </location>
</feature>
<dbReference type="SUPFAM" id="SSF82689">
    <property type="entry name" value="Mechanosensitive channel protein MscS (YggB), C-terminal domain"/>
    <property type="match status" value="1"/>
</dbReference>
<keyword evidence="9" id="KW-0732">Signal</keyword>
<dbReference type="SUPFAM" id="SSF50182">
    <property type="entry name" value="Sm-like ribonucleoproteins"/>
    <property type="match status" value="1"/>
</dbReference>
<dbReference type="AlphaFoldDB" id="A0A2T4TXX2"/>
<evidence type="ECO:0000313" key="12">
    <source>
        <dbReference type="EMBL" id="PTL35939.1"/>
    </source>
</evidence>
<evidence type="ECO:0000256" key="7">
    <source>
        <dbReference type="SAM" id="MobiDB-lite"/>
    </source>
</evidence>
<dbReference type="OrthoDB" id="9780668at2"/>
<keyword evidence="6 8" id="KW-0472">Membrane</keyword>
<comment type="subcellular location">
    <subcellularLocation>
        <location evidence="1">Cell membrane</location>
        <topology evidence="1">Multi-pass membrane protein</topology>
    </subcellularLocation>
</comment>
<dbReference type="InterPro" id="IPR006685">
    <property type="entry name" value="MscS_channel_2nd"/>
</dbReference>
<keyword evidence="4 8" id="KW-0812">Transmembrane</keyword>
<dbReference type="InterPro" id="IPR010920">
    <property type="entry name" value="LSM_dom_sf"/>
</dbReference>
<evidence type="ECO:0000256" key="5">
    <source>
        <dbReference type="ARBA" id="ARBA00022989"/>
    </source>
</evidence>
<evidence type="ECO:0000256" key="8">
    <source>
        <dbReference type="SAM" id="Phobius"/>
    </source>
</evidence>
<feature type="signal peptide" evidence="9">
    <location>
        <begin position="1"/>
        <end position="24"/>
    </location>
</feature>
<evidence type="ECO:0000313" key="13">
    <source>
        <dbReference type="Proteomes" id="UP000241436"/>
    </source>
</evidence>
<dbReference type="PANTHER" id="PTHR30221">
    <property type="entry name" value="SMALL-CONDUCTANCE MECHANOSENSITIVE CHANNEL"/>
    <property type="match status" value="1"/>
</dbReference>
<feature type="region of interest" description="Disordered" evidence="7">
    <location>
        <begin position="530"/>
        <end position="556"/>
    </location>
</feature>
<reference evidence="12 13" key="1">
    <citation type="submission" date="2017-09" db="EMBL/GenBank/DDBJ databases">
        <title>Bloom of a denitrifying methanotroph, Candidatus Methylomirabilis limnetica, in a deep stratified lake.</title>
        <authorList>
            <person name="Graf J.S."/>
            <person name="Marchant H.K."/>
            <person name="Tienken D."/>
            <person name="Hach P.F."/>
            <person name="Brand A."/>
            <person name="Schubert C.J."/>
            <person name="Kuypers M.M."/>
            <person name="Milucka J."/>
        </authorList>
    </citation>
    <scope>NUCLEOTIDE SEQUENCE [LARGE SCALE GENOMIC DNA]</scope>
    <source>
        <strain evidence="12 13">Zug</strain>
    </source>
</reference>
<name>A0A2T4TXX2_9BACT</name>
<sequence length="556" mass="61073">MNRPTTALVACIAMLALLVPGAWAQDKVAVPAGNISSITSDIEATTDVARAAVTLDGEVLFRVRGVTAYPAERRALTVSGRIEAIAADRSVSTNTLHVVEAGDRSNLLAGDRPIMSVLDADAALEGVSRQVLAEATLKRIAPAIDTYRHDRNPRELLLHTGYALGATLVFALLLFGFRRAFRWLDALVERLLRSRIEGLQAQSHQIIQADLVWKSVRGLLQGLQGFLILVAVYLYLNLVLGLYPWTRAFAGRLLALLLDPLRDIGMGVLHAVPGLAFVAILAIVTRYVLRLTRLFFTSIENGTIAPRNFEREWSMPTYKIVRALIIVAALVMAYPHIPGSNSEAFKGLTIFLGVLFSLGSSSFIANLIAGYSVIYRRAFKVGDRIRVNEITGDVTEIRLVVTHLRTIKNEEITVPNSVIIASHVINYSRLAHSRGLILHTTVGIGYETSWRQVEAMLRLAAERTPGLLKEPPPFVLQKSLGDFAVTYELNVYCDNPQGMARFYTALHQNILDVFNEYGVQIMTPAYEGDPEAPKVVPKDQWFSAPAAGSTPPSGER</sequence>
<evidence type="ECO:0000256" key="3">
    <source>
        <dbReference type="ARBA" id="ARBA00022475"/>
    </source>
</evidence>
<evidence type="ECO:0000256" key="2">
    <source>
        <dbReference type="ARBA" id="ARBA00008017"/>
    </source>
</evidence>
<keyword evidence="13" id="KW-1185">Reference proteome</keyword>
<dbReference type="Gene3D" id="2.30.30.60">
    <property type="match status" value="1"/>
</dbReference>
<keyword evidence="3" id="KW-1003">Cell membrane</keyword>
<evidence type="ECO:0000256" key="1">
    <source>
        <dbReference type="ARBA" id="ARBA00004651"/>
    </source>
</evidence>
<dbReference type="InterPro" id="IPR023408">
    <property type="entry name" value="MscS_beta-dom_sf"/>
</dbReference>
<accession>A0A2T4TXX2</accession>
<feature type="chain" id="PRO_5015778689" evidence="9">
    <location>
        <begin position="25"/>
        <end position="556"/>
    </location>
</feature>
<protein>
    <submittedName>
        <fullName evidence="12">Mechanosensitive ion channel protein MscS</fullName>
    </submittedName>
</protein>
<feature type="transmembrane region" description="Helical" evidence="8">
    <location>
        <begin position="349"/>
        <end position="374"/>
    </location>
</feature>
<organism evidence="12 13">
    <name type="scientific">Candidatus Methylomirabilis limnetica</name>
    <dbReference type="NCBI Taxonomy" id="2033718"/>
    <lineage>
        <taxon>Bacteria</taxon>
        <taxon>Candidatus Methylomirabilota</taxon>
        <taxon>Candidatus Methylomirabilia</taxon>
        <taxon>Candidatus Methylomirabilales</taxon>
        <taxon>Candidatus Methylomirabilaceae</taxon>
        <taxon>Candidatus Methylomirabilis</taxon>
    </lineage>
</organism>
<dbReference type="Pfam" id="PF21082">
    <property type="entry name" value="MS_channel_3rd"/>
    <property type="match status" value="1"/>
</dbReference>
<evidence type="ECO:0000256" key="6">
    <source>
        <dbReference type="ARBA" id="ARBA00023136"/>
    </source>
</evidence>
<dbReference type="GO" id="GO:0008381">
    <property type="term" value="F:mechanosensitive monoatomic ion channel activity"/>
    <property type="evidence" value="ECO:0007669"/>
    <property type="project" value="InterPro"/>
</dbReference>
<gene>
    <name evidence="12" type="ORF">CLG94_07150</name>
</gene>
<dbReference type="GO" id="GO:0005886">
    <property type="term" value="C:plasma membrane"/>
    <property type="evidence" value="ECO:0007669"/>
    <property type="project" value="UniProtKB-SubCell"/>
</dbReference>
<dbReference type="InterPro" id="IPR011066">
    <property type="entry name" value="MscS_channel_C_sf"/>
</dbReference>
<evidence type="ECO:0000259" key="11">
    <source>
        <dbReference type="Pfam" id="PF21082"/>
    </source>
</evidence>
<feature type="domain" description="Mechanosensitive ion channel MscS" evidence="10">
    <location>
        <begin position="364"/>
        <end position="429"/>
    </location>
</feature>
<keyword evidence="5 8" id="KW-1133">Transmembrane helix</keyword>